<dbReference type="EMBL" id="MU267599">
    <property type="protein sequence ID" value="KAH7915527.1"/>
    <property type="molecule type" value="Genomic_DNA"/>
</dbReference>
<name>A0ACB8AT32_9AGAM</name>
<keyword evidence="2" id="KW-1185">Reference proteome</keyword>
<evidence type="ECO:0000313" key="2">
    <source>
        <dbReference type="Proteomes" id="UP000790377"/>
    </source>
</evidence>
<reference evidence="1" key="1">
    <citation type="journal article" date="2021" name="New Phytol.">
        <title>Evolutionary innovations through gain and loss of genes in the ectomycorrhizal Boletales.</title>
        <authorList>
            <person name="Wu G."/>
            <person name="Miyauchi S."/>
            <person name="Morin E."/>
            <person name="Kuo A."/>
            <person name="Drula E."/>
            <person name="Varga T."/>
            <person name="Kohler A."/>
            <person name="Feng B."/>
            <person name="Cao Y."/>
            <person name="Lipzen A."/>
            <person name="Daum C."/>
            <person name="Hundley H."/>
            <person name="Pangilinan J."/>
            <person name="Johnson J."/>
            <person name="Barry K."/>
            <person name="LaButti K."/>
            <person name="Ng V."/>
            <person name="Ahrendt S."/>
            <person name="Min B."/>
            <person name="Choi I.G."/>
            <person name="Park H."/>
            <person name="Plett J.M."/>
            <person name="Magnuson J."/>
            <person name="Spatafora J.W."/>
            <person name="Nagy L.G."/>
            <person name="Henrissat B."/>
            <person name="Grigoriev I.V."/>
            <person name="Yang Z.L."/>
            <person name="Xu J."/>
            <person name="Martin F.M."/>
        </authorList>
    </citation>
    <scope>NUCLEOTIDE SEQUENCE</scope>
    <source>
        <strain evidence="1">ATCC 28755</strain>
    </source>
</reference>
<accession>A0ACB8AT32</accession>
<protein>
    <submittedName>
        <fullName evidence="1">Ribonuclease H-like domain-containing protein</fullName>
    </submittedName>
</protein>
<gene>
    <name evidence="1" type="ORF">BJ138DRAFT_1122571</name>
</gene>
<evidence type="ECO:0000313" key="1">
    <source>
        <dbReference type="EMBL" id="KAH7915527.1"/>
    </source>
</evidence>
<dbReference type="Proteomes" id="UP000790377">
    <property type="component" value="Unassembled WGS sequence"/>
</dbReference>
<sequence>MLGGVASTLVQSPCYLHLGGPPGPTHKMDNYLYCNKPGSINYALRYLQNSPYLILDCEGKDIGRTDGVLSLMCIGTANAEHIFVFDVIALRPFYALMVPLLDMLRNPLVHKIMWDCRNDFLEISGVYGIQIEGIIDLQLAEVESRRIFRGEKEWRREGRISAGGRRLPVRVVKDDKDLFKDVHVVQGMDACLRECHLATGAKDPEIVAMHRANGSVFWLERPLRRKLLVYASHDIQMLADLYSHFLEVDWITTRSIPLLLDQGARYAQAAYVQGRVSEGHVFGSSALLPLDVLKEPLGILAPCAGCRRMQSLHCFTLVKRGKQVKTWLKSNICRICQIKTMMRDVNYPLSWMQILQ</sequence>
<comment type="caution">
    <text evidence="1">The sequence shown here is derived from an EMBL/GenBank/DDBJ whole genome shotgun (WGS) entry which is preliminary data.</text>
</comment>
<proteinExistence type="predicted"/>
<organism evidence="1 2">
    <name type="scientific">Hygrophoropsis aurantiaca</name>
    <dbReference type="NCBI Taxonomy" id="72124"/>
    <lineage>
        <taxon>Eukaryota</taxon>
        <taxon>Fungi</taxon>
        <taxon>Dikarya</taxon>
        <taxon>Basidiomycota</taxon>
        <taxon>Agaricomycotina</taxon>
        <taxon>Agaricomycetes</taxon>
        <taxon>Agaricomycetidae</taxon>
        <taxon>Boletales</taxon>
        <taxon>Coniophorineae</taxon>
        <taxon>Hygrophoropsidaceae</taxon>
        <taxon>Hygrophoropsis</taxon>
    </lineage>
</organism>